<keyword evidence="6" id="KW-0050">Antiport</keyword>
<evidence type="ECO:0000256" key="8">
    <source>
        <dbReference type="ARBA" id="ARBA00022692"/>
    </source>
</evidence>
<keyword evidence="5" id="KW-0813">Transport</keyword>
<evidence type="ECO:0000313" key="14">
    <source>
        <dbReference type="EMBL" id="SCM81532.1"/>
    </source>
</evidence>
<feature type="transmembrane region" description="Helical" evidence="13">
    <location>
        <begin position="167"/>
        <end position="189"/>
    </location>
</feature>
<protein>
    <recommendedName>
        <fullName evidence="4">Probable multidrug resistance protein NorM</fullName>
    </recommendedName>
    <alternativeName>
        <fullName evidence="12">Multidrug-efflux transporter</fullName>
    </alternativeName>
</protein>
<feature type="transmembrane region" description="Helical" evidence="13">
    <location>
        <begin position="393"/>
        <end position="418"/>
    </location>
</feature>
<feature type="transmembrane region" description="Helical" evidence="13">
    <location>
        <begin position="359"/>
        <end position="381"/>
    </location>
</feature>
<feature type="transmembrane region" description="Helical" evidence="13">
    <location>
        <begin position="134"/>
        <end position="155"/>
    </location>
</feature>
<keyword evidence="9 13" id="KW-1133">Transmembrane helix</keyword>
<proteinExistence type="inferred from homology"/>
<dbReference type="GO" id="GO:0006811">
    <property type="term" value="P:monoatomic ion transport"/>
    <property type="evidence" value="ECO:0007669"/>
    <property type="project" value="UniProtKB-KW"/>
</dbReference>
<feature type="transmembrane region" description="Helical" evidence="13">
    <location>
        <begin position="53"/>
        <end position="76"/>
    </location>
</feature>
<feature type="transmembrane region" description="Helical" evidence="13">
    <location>
        <begin position="195"/>
        <end position="215"/>
    </location>
</feature>
<evidence type="ECO:0000256" key="3">
    <source>
        <dbReference type="ARBA" id="ARBA00010199"/>
    </source>
</evidence>
<comment type="subcellular location">
    <subcellularLocation>
        <location evidence="2">Cell membrane</location>
        <topology evidence="2">Multi-pass membrane protein</topology>
    </subcellularLocation>
</comment>
<evidence type="ECO:0000256" key="9">
    <source>
        <dbReference type="ARBA" id="ARBA00022989"/>
    </source>
</evidence>
<evidence type="ECO:0000256" key="5">
    <source>
        <dbReference type="ARBA" id="ARBA00022448"/>
    </source>
</evidence>
<evidence type="ECO:0000256" key="2">
    <source>
        <dbReference type="ARBA" id="ARBA00004651"/>
    </source>
</evidence>
<dbReference type="Pfam" id="PF01554">
    <property type="entry name" value="MatE"/>
    <property type="match status" value="2"/>
</dbReference>
<keyword evidence="11 13" id="KW-0472">Membrane</keyword>
<dbReference type="NCBIfam" id="TIGR00797">
    <property type="entry name" value="matE"/>
    <property type="match status" value="1"/>
</dbReference>
<dbReference type="AlphaFoldDB" id="A0A212LVI8"/>
<dbReference type="PIRSF" id="PIRSF006603">
    <property type="entry name" value="DinF"/>
    <property type="match status" value="1"/>
</dbReference>
<feature type="transmembrane region" description="Helical" evidence="13">
    <location>
        <begin position="236"/>
        <end position="266"/>
    </location>
</feature>
<accession>A0A212LVI8</accession>
<evidence type="ECO:0000256" key="7">
    <source>
        <dbReference type="ARBA" id="ARBA00022475"/>
    </source>
</evidence>
<dbReference type="EMBL" id="FMJE01000004">
    <property type="protein sequence ID" value="SCM81532.1"/>
    <property type="molecule type" value="Genomic_DNA"/>
</dbReference>
<dbReference type="GO" id="GO:0005886">
    <property type="term" value="C:plasma membrane"/>
    <property type="evidence" value="ECO:0007669"/>
    <property type="project" value="UniProtKB-SubCell"/>
</dbReference>
<feature type="transmembrane region" description="Helical" evidence="13">
    <location>
        <begin position="424"/>
        <end position="444"/>
    </location>
</feature>
<evidence type="ECO:0000256" key="11">
    <source>
        <dbReference type="ARBA" id="ARBA00023136"/>
    </source>
</evidence>
<evidence type="ECO:0000256" key="13">
    <source>
        <dbReference type="SAM" id="Phobius"/>
    </source>
</evidence>
<dbReference type="InterPro" id="IPR002528">
    <property type="entry name" value="MATE_fam"/>
</dbReference>
<comment type="similarity">
    <text evidence="3">Belongs to the multi antimicrobial extrusion (MATE) (TC 2.A.66.1) family.</text>
</comment>
<keyword evidence="8 13" id="KW-0812">Transmembrane</keyword>
<feature type="transmembrane region" description="Helical" evidence="13">
    <location>
        <begin position="278"/>
        <end position="301"/>
    </location>
</feature>
<sequence length="457" mass="50629">MDKVYSEESNTSFRQIIKITYPVVLSMLSFNALVFVDRLYVSWYDLTQFAAMLPASFTAIGLASIFTGIVGYVSTLSAQYYGAGRYPQCAAAMWQGIYLSILFALLLLGISPIVASVFQLMGHTGSLLAYEVEYFYLIIIAECIQMFSTAFFGFYCGIGDTKTTMQVAVLMNIINVILAGGFVFGKFGLPELGMMGSGLAAIISCLVGLFCYVLFLHKAVMRQYQPWQHYRPNKSLLCSLLRFGLFAGIQSFAEMGYFSIFLLIIGSMGAMNLAAVNAAFAMEAVFILPVIGMTTAVGILAGQEKGAGRLGNIPEILKKGLVLGLGFNVLILISCNFFPEQLISIFHSDTDADQHHLVSIATPLLQLTSLWLVFDTIHLMVGSVLKSTGDTRFMMLVYTVVPLFFYVIMPYVFCVWYPLPLSWLWLLLVVYSATMLLLMATRFVNGKWKSIKVIEQT</sequence>
<dbReference type="CDD" id="cd13133">
    <property type="entry name" value="MATE_like_7"/>
    <property type="match status" value="1"/>
</dbReference>
<keyword evidence="10" id="KW-0406">Ion transport</keyword>
<dbReference type="GO" id="GO:0015297">
    <property type="term" value="F:antiporter activity"/>
    <property type="evidence" value="ECO:0007669"/>
    <property type="project" value="UniProtKB-KW"/>
</dbReference>
<organism evidence="14">
    <name type="scientific">uncultured Sporomusa sp</name>
    <dbReference type="NCBI Taxonomy" id="307249"/>
    <lineage>
        <taxon>Bacteria</taxon>
        <taxon>Bacillati</taxon>
        <taxon>Bacillota</taxon>
        <taxon>Negativicutes</taxon>
        <taxon>Selenomonadales</taxon>
        <taxon>Sporomusaceae</taxon>
        <taxon>Sporomusa</taxon>
        <taxon>environmental samples</taxon>
    </lineage>
</organism>
<gene>
    <name evidence="14" type="primary">norM</name>
    <name evidence="14" type="ORF">KL86SPO_40016</name>
</gene>
<dbReference type="RefSeq" id="WP_288184547.1">
    <property type="nucleotide sequence ID" value="NZ_LT608335.1"/>
</dbReference>
<dbReference type="InterPro" id="IPR048279">
    <property type="entry name" value="MdtK-like"/>
</dbReference>
<evidence type="ECO:0000256" key="4">
    <source>
        <dbReference type="ARBA" id="ARBA00020268"/>
    </source>
</evidence>
<comment type="function">
    <text evidence="1">Multidrug efflux pump.</text>
</comment>
<feature type="transmembrane region" description="Helical" evidence="13">
    <location>
        <begin position="97"/>
        <end position="122"/>
    </location>
</feature>
<feature type="transmembrane region" description="Helical" evidence="13">
    <location>
        <begin position="321"/>
        <end position="339"/>
    </location>
</feature>
<dbReference type="GO" id="GO:0042910">
    <property type="term" value="F:xenobiotic transmembrane transporter activity"/>
    <property type="evidence" value="ECO:0007669"/>
    <property type="project" value="InterPro"/>
</dbReference>
<feature type="transmembrane region" description="Helical" evidence="13">
    <location>
        <begin position="21"/>
        <end position="41"/>
    </location>
</feature>
<evidence type="ECO:0000256" key="6">
    <source>
        <dbReference type="ARBA" id="ARBA00022449"/>
    </source>
</evidence>
<evidence type="ECO:0000256" key="1">
    <source>
        <dbReference type="ARBA" id="ARBA00003408"/>
    </source>
</evidence>
<keyword evidence="7" id="KW-1003">Cell membrane</keyword>
<dbReference type="PANTHER" id="PTHR43298:SF2">
    <property type="entry name" value="FMN_FAD EXPORTER YEEO-RELATED"/>
    <property type="match status" value="1"/>
</dbReference>
<evidence type="ECO:0000256" key="10">
    <source>
        <dbReference type="ARBA" id="ARBA00023065"/>
    </source>
</evidence>
<reference evidence="14" key="1">
    <citation type="submission" date="2016-08" db="EMBL/GenBank/DDBJ databases">
        <authorList>
            <person name="Seilhamer J.J."/>
        </authorList>
    </citation>
    <scope>NUCLEOTIDE SEQUENCE</scope>
    <source>
        <strain evidence="14">86</strain>
    </source>
</reference>
<dbReference type="PANTHER" id="PTHR43298">
    <property type="entry name" value="MULTIDRUG RESISTANCE PROTEIN NORM-RELATED"/>
    <property type="match status" value="1"/>
</dbReference>
<dbReference type="InterPro" id="IPR050222">
    <property type="entry name" value="MATE_MdtK"/>
</dbReference>
<evidence type="ECO:0000256" key="12">
    <source>
        <dbReference type="ARBA" id="ARBA00031636"/>
    </source>
</evidence>
<name>A0A212LVI8_9FIRM</name>